<name>A0AAC8T7P6_9GAMM</name>
<evidence type="ECO:0000313" key="2">
    <source>
        <dbReference type="Proteomes" id="UP000077465"/>
    </source>
</evidence>
<reference evidence="1 2" key="1">
    <citation type="submission" date="2015-05" db="EMBL/GenBank/DDBJ databases">
        <authorList>
            <person name="Dickey A."/>
            <person name="Clawson M."/>
            <person name="Bono J."/>
            <person name="Loy J.D."/>
        </authorList>
    </citation>
    <scope>NUCLEOTIDE SEQUENCE [LARGE SCALE GENOMIC DNA]</scope>
    <source>
        <strain evidence="1 2">22581</strain>
    </source>
</reference>
<gene>
    <name evidence="1" type="ORF">AAX06_01375</name>
</gene>
<accession>A0AAC8T7P6</accession>
<proteinExistence type="predicted"/>
<dbReference type="InterPro" id="IPR045404">
    <property type="entry name" value="Gp13-like"/>
</dbReference>
<dbReference type="AlphaFoldDB" id="A0AAC8T7P6"/>
<organism evidence="1 2">
    <name type="scientific">Moraxella bovoculi</name>
    <dbReference type="NCBI Taxonomy" id="386891"/>
    <lineage>
        <taxon>Bacteria</taxon>
        <taxon>Pseudomonadati</taxon>
        <taxon>Pseudomonadota</taxon>
        <taxon>Gammaproteobacteria</taxon>
        <taxon>Moraxellales</taxon>
        <taxon>Moraxellaceae</taxon>
        <taxon>Moraxella</taxon>
    </lineage>
</organism>
<dbReference type="RefSeq" id="WP_046699111.1">
    <property type="nucleotide sequence ID" value="NZ_CP011376.1"/>
</dbReference>
<dbReference type="EMBL" id="CP011376">
    <property type="protein sequence ID" value="AKG07053.1"/>
    <property type="molecule type" value="Genomic_DNA"/>
</dbReference>
<dbReference type="Proteomes" id="UP000077465">
    <property type="component" value="Chromosome"/>
</dbReference>
<evidence type="ECO:0008006" key="3">
    <source>
        <dbReference type="Google" id="ProtNLM"/>
    </source>
</evidence>
<protein>
    <recommendedName>
        <fullName evidence="3">Phage capsid protein</fullName>
    </recommendedName>
</protein>
<dbReference type="Pfam" id="PF20036">
    <property type="entry name" value="Gp13-like"/>
    <property type="match status" value="1"/>
</dbReference>
<sequence>MATTVNSDVVIYNELAQTAYLERLQDNLGLFNKASNNAIVLLDENLEGDFNKEAFYKIGGAIEHRDVNSTAAATAKKIAMAERVGVKVPFKYGPYETTEEAFKRRGRSVDEFSFLVGQDYADAVIVGYWKYATAALQGAVGSNTDMLVKAKLSEHGRKVITKGMRKFGDKFSNMSLLVMDAASYFDIVDGALTDKLYQEANTVVYGGTPGTMGIPVLVTDQAKANTIYGLQSGAIRITSSQLPAFRAYEINDQENLAVGVRAEGVFNLDILGYSYKETAGANPNLDTLAATANWTKYATSNKNTAGVIFDINEAG</sequence>
<evidence type="ECO:0000313" key="1">
    <source>
        <dbReference type="EMBL" id="AKG07053.1"/>
    </source>
</evidence>